<dbReference type="SUPFAM" id="SSF46785">
    <property type="entry name" value="Winged helix' DNA-binding domain"/>
    <property type="match status" value="1"/>
</dbReference>
<proteinExistence type="inferred from homology"/>
<dbReference type="Gene3D" id="3.40.190.10">
    <property type="entry name" value="Periplasmic binding protein-like II"/>
    <property type="match status" value="1"/>
</dbReference>
<evidence type="ECO:0000256" key="2">
    <source>
        <dbReference type="ARBA" id="ARBA00023015"/>
    </source>
</evidence>
<dbReference type="InterPro" id="IPR036390">
    <property type="entry name" value="WH_DNA-bd_sf"/>
</dbReference>
<keyword evidence="3" id="KW-0238">DNA-binding</keyword>
<dbReference type="InterPro" id="IPR000847">
    <property type="entry name" value="LysR_HTH_N"/>
</dbReference>
<gene>
    <name evidence="6" type="ORF">GCM10022255_064840</name>
</gene>
<sequence length="376" mass="39663">MDTRRLRLLLALSRRGSMREVAEELHVTTSTVSQQLAVLAKEAGATLIEPDGRRVRLTPAGRRLAEHAVTILAAVEAARLDLDPDAEPAGTLRVAGFATAVRRSLLPLVADLAQRHPRVRLLIHEHEPAEAFALLAADEIDLALTYGYNLAPATFEASVSAVPLWSTSWGLGVPDWSSSLTSSASPTLPGSAPLALPGSAPPTLTGSASLALSGSATSRDLAATSCAPTATFRDLPATSRDLPAAGGIGVASDEAEGAVREPSTAIFTRYRDEDWIVNSRNTADDQAVRTIAGLAGFEPRITHRADNLNLVQDLIVAGLGVGLLPLDLPTIPGVRILPLSDPAVTMRAYAVTRRGRTAWPPLALLLTLLQRDSPKP</sequence>
<accession>A0ABP8DGZ5</accession>
<dbReference type="SUPFAM" id="SSF53850">
    <property type="entry name" value="Periplasmic binding protein-like II"/>
    <property type="match status" value="2"/>
</dbReference>
<dbReference type="Gene3D" id="1.10.10.10">
    <property type="entry name" value="Winged helix-like DNA-binding domain superfamily/Winged helix DNA-binding domain"/>
    <property type="match status" value="1"/>
</dbReference>
<evidence type="ECO:0000259" key="5">
    <source>
        <dbReference type="PROSITE" id="PS50931"/>
    </source>
</evidence>
<dbReference type="Pfam" id="PF03466">
    <property type="entry name" value="LysR_substrate"/>
    <property type="match status" value="2"/>
</dbReference>
<evidence type="ECO:0000313" key="6">
    <source>
        <dbReference type="EMBL" id="GAA4255549.1"/>
    </source>
</evidence>
<protein>
    <recommendedName>
        <fullName evidence="5">HTH lysR-type domain-containing protein</fullName>
    </recommendedName>
</protein>
<comment type="similarity">
    <text evidence="1">Belongs to the LysR transcriptional regulatory family.</text>
</comment>
<name>A0ABP8DGZ5_9ACTN</name>
<dbReference type="PROSITE" id="PS50931">
    <property type="entry name" value="HTH_LYSR"/>
    <property type="match status" value="1"/>
</dbReference>
<dbReference type="Pfam" id="PF00126">
    <property type="entry name" value="HTH_1"/>
    <property type="match status" value="1"/>
</dbReference>
<dbReference type="PANTHER" id="PTHR30346">
    <property type="entry name" value="TRANSCRIPTIONAL DUAL REGULATOR HCAR-RELATED"/>
    <property type="match status" value="1"/>
</dbReference>
<keyword evidence="7" id="KW-1185">Reference proteome</keyword>
<dbReference type="EMBL" id="BAABAT010000021">
    <property type="protein sequence ID" value="GAA4255549.1"/>
    <property type="molecule type" value="Genomic_DNA"/>
</dbReference>
<evidence type="ECO:0000313" key="7">
    <source>
        <dbReference type="Proteomes" id="UP001500620"/>
    </source>
</evidence>
<keyword evidence="4" id="KW-0804">Transcription</keyword>
<comment type="caution">
    <text evidence="6">The sequence shown here is derived from an EMBL/GenBank/DDBJ whole genome shotgun (WGS) entry which is preliminary data.</text>
</comment>
<dbReference type="Proteomes" id="UP001500620">
    <property type="component" value="Unassembled WGS sequence"/>
</dbReference>
<evidence type="ECO:0000256" key="4">
    <source>
        <dbReference type="ARBA" id="ARBA00023163"/>
    </source>
</evidence>
<dbReference type="InterPro" id="IPR005119">
    <property type="entry name" value="LysR_subst-bd"/>
</dbReference>
<keyword evidence="2" id="KW-0805">Transcription regulation</keyword>
<evidence type="ECO:0000256" key="3">
    <source>
        <dbReference type="ARBA" id="ARBA00023125"/>
    </source>
</evidence>
<feature type="domain" description="HTH lysR-type" evidence="5">
    <location>
        <begin position="1"/>
        <end position="58"/>
    </location>
</feature>
<dbReference type="PANTHER" id="PTHR30346:SF29">
    <property type="entry name" value="LYSR SUBSTRATE-BINDING"/>
    <property type="match status" value="1"/>
</dbReference>
<organism evidence="6 7">
    <name type="scientific">Dactylosporangium darangshiense</name>
    <dbReference type="NCBI Taxonomy" id="579108"/>
    <lineage>
        <taxon>Bacteria</taxon>
        <taxon>Bacillati</taxon>
        <taxon>Actinomycetota</taxon>
        <taxon>Actinomycetes</taxon>
        <taxon>Micromonosporales</taxon>
        <taxon>Micromonosporaceae</taxon>
        <taxon>Dactylosporangium</taxon>
    </lineage>
</organism>
<dbReference type="RefSeq" id="WP_345132548.1">
    <property type="nucleotide sequence ID" value="NZ_BAABAT010000021.1"/>
</dbReference>
<dbReference type="InterPro" id="IPR036388">
    <property type="entry name" value="WH-like_DNA-bd_sf"/>
</dbReference>
<dbReference type="Gene3D" id="3.40.190.290">
    <property type="match status" value="1"/>
</dbReference>
<evidence type="ECO:0000256" key="1">
    <source>
        <dbReference type="ARBA" id="ARBA00009437"/>
    </source>
</evidence>
<reference evidence="7" key="1">
    <citation type="journal article" date="2019" name="Int. J. Syst. Evol. Microbiol.">
        <title>The Global Catalogue of Microorganisms (GCM) 10K type strain sequencing project: providing services to taxonomists for standard genome sequencing and annotation.</title>
        <authorList>
            <consortium name="The Broad Institute Genomics Platform"/>
            <consortium name="The Broad Institute Genome Sequencing Center for Infectious Disease"/>
            <person name="Wu L."/>
            <person name="Ma J."/>
        </authorList>
    </citation>
    <scope>NUCLEOTIDE SEQUENCE [LARGE SCALE GENOMIC DNA]</scope>
    <source>
        <strain evidence="7">JCM 17441</strain>
    </source>
</reference>